<feature type="compositionally biased region" description="Low complexity" evidence="1">
    <location>
        <begin position="23"/>
        <end position="37"/>
    </location>
</feature>
<evidence type="ECO:0000313" key="3">
    <source>
        <dbReference type="Proteomes" id="UP000722485"/>
    </source>
</evidence>
<accession>A0A9P5LCY9</accession>
<protein>
    <submittedName>
        <fullName evidence="2">Uncharacterized protein</fullName>
    </submittedName>
</protein>
<keyword evidence="3" id="KW-1185">Reference proteome</keyword>
<reference evidence="2" key="1">
    <citation type="submission" date="2020-03" db="EMBL/GenBank/DDBJ databases">
        <title>Draft Genome Sequence of Cylindrodendrum hubeiense.</title>
        <authorList>
            <person name="Buettner E."/>
            <person name="Kellner H."/>
        </authorList>
    </citation>
    <scope>NUCLEOTIDE SEQUENCE</scope>
    <source>
        <strain evidence="2">IHI 201604</strain>
    </source>
</reference>
<organism evidence="2 3">
    <name type="scientific">Cylindrodendrum hubeiense</name>
    <dbReference type="NCBI Taxonomy" id="595255"/>
    <lineage>
        <taxon>Eukaryota</taxon>
        <taxon>Fungi</taxon>
        <taxon>Dikarya</taxon>
        <taxon>Ascomycota</taxon>
        <taxon>Pezizomycotina</taxon>
        <taxon>Sordariomycetes</taxon>
        <taxon>Hypocreomycetidae</taxon>
        <taxon>Hypocreales</taxon>
        <taxon>Nectriaceae</taxon>
        <taxon>Cylindrodendrum</taxon>
    </lineage>
</organism>
<dbReference type="Proteomes" id="UP000722485">
    <property type="component" value="Unassembled WGS sequence"/>
</dbReference>
<dbReference type="EMBL" id="JAANBB010000317">
    <property type="protein sequence ID" value="KAF7544196.1"/>
    <property type="molecule type" value="Genomic_DNA"/>
</dbReference>
<evidence type="ECO:0000313" key="2">
    <source>
        <dbReference type="EMBL" id="KAF7544196.1"/>
    </source>
</evidence>
<name>A0A9P5LCY9_9HYPO</name>
<evidence type="ECO:0000256" key="1">
    <source>
        <dbReference type="SAM" id="MobiDB-lite"/>
    </source>
</evidence>
<sequence>MSSDAVIPYSYAGICPPRPTTLPRPSSSGLPSRWSLDSTTGANSAAFAAARAGLAQPPAPVPHQDLQDPALQQQQVPDARVSAAIIGSADRRAIHHRDKSTIHHGCGPPNPRGIVMHGSGDFWYARSQTFESSTPEWQIAATRELRHRQAGRRTNGRGQQGGGRLKPILRATTHLGHTWDVGCWMLGGCLATHPTAPPAKPVELPRNASSIVSPITDSPRQLRRGFEEHHRTSIFRREIGRLSKLNGQGEAESDPK</sequence>
<comment type="caution">
    <text evidence="2">The sequence shown here is derived from an EMBL/GenBank/DDBJ whole genome shotgun (WGS) entry which is preliminary data.</text>
</comment>
<gene>
    <name evidence="2" type="ORF">G7Z17_g10151</name>
</gene>
<proteinExistence type="predicted"/>
<feature type="region of interest" description="Disordered" evidence="1">
    <location>
        <begin position="17"/>
        <end position="37"/>
    </location>
</feature>
<dbReference type="AlphaFoldDB" id="A0A9P5LCY9"/>
<feature type="region of interest" description="Disordered" evidence="1">
    <location>
        <begin position="54"/>
        <end position="74"/>
    </location>
</feature>